<dbReference type="Pfam" id="PF03707">
    <property type="entry name" value="MHYT"/>
    <property type="match status" value="2"/>
</dbReference>
<dbReference type="CDD" id="cd01949">
    <property type="entry name" value="GGDEF"/>
    <property type="match status" value="1"/>
</dbReference>
<dbReference type="InterPro" id="IPR029787">
    <property type="entry name" value="Nucleotide_cyclase"/>
</dbReference>
<evidence type="ECO:0000259" key="5">
    <source>
        <dbReference type="PROSITE" id="PS50924"/>
    </source>
</evidence>
<dbReference type="Pfam" id="PF00990">
    <property type="entry name" value="GGDEF"/>
    <property type="match status" value="1"/>
</dbReference>
<gene>
    <name evidence="6" type="ORF">J3R73_004084</name>
</gene>
<dbReference type="SUPFAM" id="SSF55073">
    <property type="entry name" value="Nucleotide cyclase"/>
    <property type="match status" value="1"/>
</dbReference>
<dbReference type="PROSITE" id="PS50924">
    <property type="entry name" value="MHYT"/>
    <property type="match status" value="1"/>
</dbReference>
<feature type="transmembrane region" description="Helical" evidence="1">
    <location>
        <begin position="14"/>
        <end position="35"/>
    </location>
</feature>
<reference evidence="6 7" key="1">
    <citation type="submission" date="2023-07" db="EMBL/GenBank/DDBJ databases">
        <title>Genomic Encyclopedia of Type Strains, Phase IV (KMG-IV): sequencing the most valuable type-strain genomes for metagenomic binning, comparative biology and taxonomic classification.</title>
        <authorList>
            <person name="Goeker M."/>
        </authorList>
    </citation>
    <scope>NUCLEOTIDE SEQUENCE [LARGE SCALE GENOMIC DNA]</scope>
    <source>
        <strain evidence="6 7">DSM 5896</strain>
    </source>
</reference>
<dbReference type="PROSITE" id="PS50887">
    <property type="entry name" value="GGDEF"/>
    <property type="match status" value="1"/>
</dbReference>
<keyword evidence="1" id="KW-0472">Membrane</keyword>
<dbReference type="PROSITE" id="PS50883">
    <property type="entry name" value="EAL"/>
    <property type="match status" value="1"/>
</dbReference>
<proteinExistence type="predicted"/>
<dbReference type="SMART" id="SM00267">
    <property type="entry name" value="GGDEF"/>
    <property type="match status" value="1"/>
</dbReference>
<evidence type="ECO:0000313" key="6">
    <source>
        <dbReference type="EMBL" id="MDQ0394292.1"/>
    </source>
</evidence>
<dbReference type="SMART" id="SM00052">
    <property type="entry name" value="EAL"/>
    <property type="match status" value="1"/>
</dbReference>
<dbReference type="InterPro" id="IPR001633">
    <property type="entry name" value="EAL_dom"/>
</dbReference>
<dbReference type="CDD" id="cd01948">
    <property type="entry name" value="EAL"/>
    <property type="match status" value="1"/>
</dbReference>
<dbReference type="Pfam" id="PF00563">
    <property type="entry name" value="EAL"/>
    <property type="match status" value="1"/>
</dbReference>
<evidence type="ECO:0000259" key="3">
    <source>
        <dbReference type="PROSITE" id="PS50883"/>
    </source>
</evidence>
<dbReference type="InterPro" id="IPR035919">
    <property type="entry name" value="EAL_sf"/>
</dbReference>
<keyword evidence="1" id="KW-1133">Transmembrane helix</keyword>
<protein>
    <submittedName>
        <fullName evidence="6">Diguanylate cyclase (GGDEF)-like protein</fullName>
    </submittedName>
</protein>
<evidence type="ECO:0000256" key="1">
    <source>
        <dbReference type="PROSITE-ProRule" id="PRU00244"/>
    </source>
</evidence>
<feature type="domain" description="EAL" evidence="3">
    <location>
        <begin position="423"/>
        <end position="673"/>
    </location>
</feature>
<feature type="transmembrane region" description="Helical" evidence="1">
    <location>
        <begin position="110"/>
        <end position="134"/>
    </location>
</feature>
<feature type="transmembrane region" description="Helical" evidence="1">
    <location>
        <begin position="177"/>
        <end position="195"/>
    </location>
</feature>
<evidence type="ECO:0000313" key="7">
    <source>
        <dbReference type="Proteomes" id="UP001237448"/>
    </source>
</evidence>
<dbReference type="InterPro" id="IPR000160">
    <property type="entry name" value="GGDEF_dom"/>
</dbReference>
<sequence length="696" mass="74960">MMTVLGCIVYRHDLWLVAVAAMLCIAGSWVAARLFHRAATTSGLQRIGWHFLTALAAGAAIWCTHFVAMLGFEASVPVGFDPVLTIVSLLIAVLGSTVGFVIAGSRLARGTAAVGGAIVGLAIVAMHYTGMMAYRVQGIVSWDRPYLVASVILAVGFAAAALHIAMHRNGRADNLMASLLAAAILSLHFTGMAAFRVQPLLIDASFVNPQAFQALALAVAGMALLIVGAGLASYLIDGSLRAESIERLRKMAMNDSLTGLPNRVNFNGRLDQEIDQACHAGRKLALVGIDLNRFKEINDLRGHHAGDEVLRIVARRISGVLRDGEFIARVGGDEFAALHRMADPGNLAGFLARLEEALFKPVRVDDYEVIPGASFGVAIYPDDAADKATLINNADLAMYRAKSDLWRTACFYEPSMDETVRARRNLAADLREALAHHQLSIHYQVQTSVSTGQILGYEALLRWNHPQRGCITPTEFIPLAEENGLILQMGEWVLRSACATAASWEPPYKVAVNLSAVQLAHADLPLLVRQVLEETGLPPHRLELELTETTIFADKERSLHMLRQIKALGVSISLDDFGTGYSSLDTLRSFAFDKIKIDRSFISEAASNPQTAAIIRAILALGKSLGVAVLAEGIETSDQLQMLNLEGCDEGQGFLLGRPAPLSEILDSGQITLKGRSDGPGTTRKVDFGTMGRAAV</sequence>
<dbReference type="PANTHER" id="PTHR44757">
    <property type="entry name" value="DIGUANYLATE CYCLASE DGCP"/>
    <property type="match status" value="1"/>
</dbReference>
<evidence type="ECO:0000259" key="4">
    <source>
        <dbReference type="PROSITE" id="PS50887"/>
    </source>
</evidence>
<evidence type="ECO:0000256" key="2">
    <source>
        <dbReference type="SAM" id="MobiDB-lite"/>
    </source>
</evidence>
<organism evidence="6 7">
    <name type="scientific">Labrys monachus</name>
    <dbReference type="NCBI Taxonomy" id="217067"/>
    <lineage>
        <taxon>Bacteria</taxon>
        <taxon>Pseudomonadati</taxon>
        <taxon>Pseudomonadota</taxon>
        <taxon>Alphaproteobacteria</taxon>
        <taxon>Hyphomicrobiales</taxon>
        <taxon>Xanthobacteraceae</taxon>
        <taxon>Labrys</taxon>
    </lineage>
</organism>
<keyword evidence="1" id="KW-0812">Transmembrane</keyword>
<dbReference type="PANTHER" id="PTHR44757:SF2">
    <property type="entry name" value="BIOFILM ARCHITECTURE MAINTENANCE PROTEIN MBAA"/>
    <property type="match status" value="1"/>
</dbReference>
<dbReference type="InterPro" id="IPR005330">
    <property type="entry name" value="MHYT_dom"/>
</dbReference>
<dbReference type="InterPro" id="IPR052155">
    <property type="entry name" value="Biofilm_reg_signaling"/>
</dbReference>
<comment type="caution">
    <text evidence="6">The sequence shown here is derived from an EMBL/GenBank/DDBJ whole genome shotgun (WGS) entry which is preliminary data.</text>
</comment>
<dbReference type="Gene3D" id="3.20.20.450">
    <property type="entry name" value="EAL domain"/>
    <property type="match status" value="1"/>
</dbReference>
<feature type="region of interest" description="Disordered" evidence="2">
    <location>
        <begin position="674"/>
        <end position="696"/>
    </location>
</feature>
<feature type="domain" description="GGDEF" evidence="4">
    <location>
        <begin position="282"/>
        <end position="414"/>
    </location>
</feature>
<accession>A0ABU0FIY2</accession>
<keyword evidence="7" id="KW-1185">Reference proteome</keyword>
<dbReference type="RefSeq" id="WP_307431033.1">
    <property type="nucleotide sequence ID" value="NZ_JAUSVK010000001.1"/>
</dbReference>
<feature type="transmembrane region" description="Helical" evidence="1">
    <location>
        <begin position="47"/>
        <end position="71"/>
    </location>
</feature>
<dbReference type="NCBIfam" id="TIGR00254">
    <property type="entry name" value="GGDEF"/>
    <property type="match status" value="1"/>
</dbReference>
<dbReference type="SUPFAM" id="SSF141868">
    <property type="entry name" value="EAL domain-like"/>
    <property type="match status" value="1"/>
</dbReference>
<feature type="transmembrane region" description="Helical" evidence="1">
    <location>
        <begin position="83"/>
        <end position="103"/>
    </location>
</feature>
<dbReference type="EMBL" id="JAUSVK010000001">
    <property type="protein sequence ID" value="MDQ0394292.1"/>
    <property type="molecule type" value="Genomic_DNA"/>
</dbReference>
<name>A0ABU0FIY2_9HYPH</name>
<feature type="transmembrane region" description="Helical" evidence="1">
    <location>
        <begin position="146"/>
        <end position="165"/>
    </location>
</feature>
<feature type="domain" description="MHYT" evidence="5">
    <location>
        <begin position="12"/>
        <end position="198"/>
    </location>
</feature>
<dbReference type="Proteomes" id="UP001237448">
    <property type="component" value="Unassembled WGS sequence"/>
</dbReference>
<dbReference type="Gene3D" id="3.30.70.270">
    <property type="match status" value="1"/>
</dbReference>
<dbReference type="InterPro" id="IPR043128">
    <property type="entry name" value="Rev_trsase/Diguanyl_cyclase"/>
</dbReference>
<feature type="transmembrane region" description="Helical" evidence="1">
    <location>
        <begin position="215"/>
        <end position="236"/>
    </location>
</feature>